<name>A0A078ASP8_STYLE</name>
<protein>
    <submittedName>
        <fullName evidence="1">Uncharacterized protein</fullName>
    </submittedName>
</protein>
<organism evidence="1 2">
    <name type="scientific">Stylonychia lemnae</name>
    <name type="common">Ciliate</name>
    <dbReference type="NCBI Taxonomy" id="5949"/>
    <lineage>
        <taxon>Eukaryota</taxon>
        <taxon>Sar</taxon>
        <taxon>Alveolata</taxon>
        <taxon>Ciliophora</taxon>
        <taxon>Intramacronucleata</taxon>
        <taxon>Spirotrichea</taxon>
        <taxon>Stichotrichia</taxon>
        <taxon>Sporadotrichida</taxon>
        <taxon>Oxytrichidae</taxon>
        <taxon>Stylonychinae</taxon>
        <taxon>Stylonychia</taxon>
    </lineage>
</organism>
<evidence type="ECO:0000313" key="1">
    <source>
        <dbReference type="EMBL" id="CDW85026.1"/>
    </source>
</evidence>
<proteinExistence type="predicted"/>
<accession>A0A078ASP8</accession>
<dbReference type="AlphaFoldDB" id="A0A078ASP8"/>
<evidence type="ECO:0000313" key="2">
    <source>
        <dbReference type="Proteomes" id="UP000039865"/>
    </source>
</evidence>
<reference evidence="1 2" key="1">
    <citation type="submission" date="2014-06" db="EMBL/GenBank/DDBJ databases">
        <authorList>
            <person name="Swart Estienne"/>
        </authorList>
    </citation>
    <scope>NUCLEOTIDE SEQUENCE [LARGE SCALE GENOMIC DNA]</scope>
    <source>
        <strain evidence="1 2">130c</strain>
    </source>
</reference>
<dbReference type="InParanoid" id="A0A078ASP8"/>
<keyword evidence="2" id="KW-1185">Reference proteome</keyword>
<sequence length="239" mass="28271">MSEIDLNLKIKLSNENLYLNYEKCIQEQDLFKISKFQSSSQNYIVFLRSPQIVLEDINSQDGYIIAQRDISFEVAQPFHRILKFSTNNAQKLMKHIIKSTSYQYDKDKLIYKMNFDYSQIQNLPARQNKNSLINSKVDQTYTTQDYTLDTLADHQINSTLQIQDLTQSYPQHENWSNFIILDSNIQCRLKLIQPRLRFQSCKNIDKSVQKDLSFIELVQLTKSQFHQWETSFLDASQLM</sequence>
<gene>
    <name evidence="1" type="primary">Contig2420.g2605</name>
    <name evidence="1" type="ORF">STYLEM_14096</name>
</gene>
<dbReference type="Proteomes" id="UP000039865">
    <property type="component" value="Unassembled WGS sequence"/>
</dbReference>
<dbReference type="EMBL" id="CCKQ01013372">
    <property type="protein sequence ID" value="CDW85026.1"/>
    <property type="molecule type" value="Genomic_DNA"/>
</dbReference>